<evidence type="ECO:0000313" key="2">
    <source>
        <dbReference type="Proteomes" id="UP000516412"/>
    </source>
</evidence>
<dbReference type="GO" id="GO:0051276">
    <property type="term" value="P:chromosome organization"/>
    <property type="evidence" value="ECO:0007669"/>
    <property type="project" value="InterPro"/>
</dbReference>
<dbReference type="EMBL" id="CP060414">
    <property type="protein sequence ID" value="QNT60329.1"/>
    <property type="molecule type" value="Genomic_DNA"/>
</dbReference>
<dbReference type="KEGG" id="nmus:H7A79_1636"/>
<protein>
    <submittedName>
        <fullName evidence="1">Terminase small subunit</fullName>
    </submittedName>
</protein>
<gene>
    <name evidence="1" type="ORF">H7A79_1636</name>
</gene>
<reference evidence="1" key="1">
    <citation type="submission" date="2024-06" db="EMBL/GenBank/DDBJ databases">
        <title>Complete Genome Sequence of mouse commensal type strain Neisseria musculi.</title>
        <authorList>
            <person name="Thapa E."/>
            <person name="Aluvathingal J."/>
            <person name="Nadendla S."/>
            <person name="Mehta A."/>
            <person name="Tettelin H."/>
            <person name="Weyand N.J."/>
        </authorList>
    </citation>
    <scope>NUCLEOTIDE SEQUENCE</scope>
    <source>
        <strain evidence="1">NW831</strain>
    </source>
</reference>
<dbReference type="InterPro" id="IPR005335">
    <property type="entry name" value="Terminase_ssu"/>
</dbReference>
<dbReference type="RefSeq" id="WP_186999995.1">
    <property type="nucleotide sequence ID" value="NZ_CP060414.2"/>
</dbReference>
<dbReference type="Pfam" id="PF03592">
    <property type="entry name" value="Terminase_2"/>
    <property type="match status" value="1"/>
</dbReference>
<sequence length="194" mass="20646">MAMNEQKEAFAKAKVRGLSNREAAIAAGYSAKTASASGSRLAKDEDVLAEIASLKEAGYAAAPERAADGVRAHLPSASLPADEAEKAEQAESSESLDRIALAARERAIVRGTTIELDGVVYDQTDPKDQLILCQLGVLSLNRQQIEAAKSLLPYHHGKVADMGKKDAEREAARNAMGGRFGTMQPPEPMQGRLC</sequence>
<organism evidence="1 2">
    <name type="scientific">Neisseria musculi</name>
    <dbReference type="NCBI Taxonomy" id="1815583"/>
    <lineage>
        <taxon>Bacteria</taxon>
        <taxon>Pseudomonadati</taxon>
        <taxon>Pseudomonadota</taxon>
        <taxon>Betaproteobacteria</taxon>
        <taxon>Neisseriales</taxon>
        <taxon>Neisseriaceae</taxon>
        <taxon>Neisseria</taxon>
    </lineage>
</organism>
<accession>A0A7H1MFB4</accession>
<evidence type="ECO:0000313" key="1">
    <source>
        <dbReference type="EMBL" id="QNT60329.1"/>
    </source>
</evidence>
<dbReference type="AlphaFoldDB" id="A0A7H1MFB4"/>
<keyword evidence="2" id="KW-1185">Reference proteome</keyword>
<proteinExistence type="predicted"/>
<dbReference type="InterPro" id="IPR038713">
    <property type="entry name" value="Terminase_Gp1_N_sf"/>
</dbReference>
<name>A0A7H1MFB4_9NEIS</name>
<dbReference type="Proteomes" id="UP000516412">
    <property type="component" value="Chromosome"/>
</dbReference>
<dbReference type="Gene3D" id="1.10.10.1400">
    <property type="entry name" value="Terminase, small subunit, N-terminal DNA-binding domain, HTH motif"/>
    <property type="match status" value="1"/>
</dbReference>